<comment type="caution">
    <text evidence="3">The sequence shown here is derived from an EMBL/GenBank/DDBJ whole genome shotgun (WGS) entry which is preliminary data.</text>
</comment>
<dbReference type="AlphaFoldDB" id="A0A948RZZ7"/>
<gene>
    <name evidence="3" type="ORF">KJ970_15395</name>
</gene>
<keyword evidence="1" id="KW-0812">Transmembrane</keyword>
<accession>A0A948RZZ7</accession>
<feature type="chain" id="PRO_5036945762" evidence="2">
    <location>
        <begin position="22"/>
        <end position="190"/>
    </location>
</feature>
<keyword evidence="1" id="KW-1133">Transmembrane helix</keyword>
<feature type="transmembrane region" description="Helical" evidence="1">
    <location>
        <begin position="146"/>
        <end position="166"/>
    </location>
</feature>
<name>A0A948RZZ7_UNCEI</name>
<organism evidence="3 4">
    <name type="scientific">Eiseniibacteriota bacterium</name>
    <dbReference type="NCBI Taxonomy" id="2212470"/>
    <lineage>
        <taxon>Bacteria</taxon>
        <taxon>Candidatus Eiseniibacteriota</taxon>
    </lineage>
</organism>
<feature type="signal peptide" evidence="2">
    <location>
        <begin position="1"/>
        <end position="21"/>
    </location>
</feature>
<evidence type="ECO:0000313" key="4">
    <source>
        <dbReference type="Proteomes" id="UP000777784"/>
    </source>
</evidence>
<feature type="transmembrane region" description="Helical" evidence="1">
    <location>
        <begin position="108"/>
        <end position="134"/>
    </location>
</feature>
<evidence type="ECO:0000256" key="2">
    <source>
        <dbReference type="SAM" id="SignalP"/>
    </source>
</evidence>
<dbReference type="EMBL" id="JAHJDP010000087">
    <property type="protein sequence ID" value="MBU2692307.1"/>
    <property type="molecule type" value="Genomic_DNA"/>
</dbReference>
<evidence type="ECO:0000256" key="1">
    <source>
        <dbReference type="SAM" id="Phobius"/>
    </source>
</evidence>
<protein>
    <submittedName>
        <fullName evidence="3">Uncharacterized protein</fullName>
    </submittedName>
</protein>
<sequence length="190" mass="21004">MAVIRAMLFILCVLLPTSVSAADNESLAPDRATKTYELPGIDQKALKKIQNAVRLEIEYANDQKCRFEKPDADWSLSDSLLTISVAETCAEDQDLQRIRVYSESKLEIAVLTSIPVGILAGGLVGLSTYPLFFGQEEGEWAGMGRYSFTMCGALAGGVILPLITAIRNPVWRVVYDPEGPDRQDPGHWRW</sequence>
<evidence type="ECO:0000313" key="3">
    <source>
        <dbReference type="EMBL" id="MBU2692307.1"/>
    </source>
</evidence>
<keyword evidence="2" id="KW-0732">Signal</keyword>
<keyword evidence="1" id="KW-0472">Membrane</keyword>
<dbReference type="Proteomes" id="UP000777784">
    <property type="component" value="Unassembled WGS sequence"/>
</dbReference>
<reference evidence="3" key="1">
    <citation type="submission" date="2021-05" db="EMBL/GenBank/DDBJ databases">
        <title>Energy efficiency and biological interactions define the core microbiome of deep oligotrophic groundwater.</title>
        <authorList>
            <person name="Mehrshad M."/>
            <person name="Lopez-Fernandez M."/>
            <person name="Bell E."/>
            <person name="Bernier-Latmani R."/>
            <person name="Bertilsson S."/>
            <person name="Dopson M."/>
        </authorList>
    </citation>
    <scope>NUCLEOTIDE SEQUENCE</scope>
    <source>
        <strain evidence="3">Modern_marine.mb.64</strain>
    </source>
</reference>
<proteinExistence type="predicted"/>